<dbReference type="AlphaFoldDB" id="A0ABD1VKV9"/>
<protein>
    <submittedName>
        <fullName evidence="1">Uncharacterized protein</fullName>
    </submittedName>
</protein>
<comment type="caution">
    <text evidence="1">The sequence shown here is derived from an EMBL/GenBank/DDBJ whole genome shotgun (WGS) entry which is preliminary data.</text>
</comment>
<evidence type="ECO:0000313" key="1">
    <source>
        <dbReference type="EMBL" id="KAL2537991.1"/>
    </source>
</evidence>
<organism evidence="1 2">
    <name type="scientific">Forsythia ovata</name>
    <dbReference type="NCBI Taxonomy" id="205694"/>
    <lineage>
        <taxon>Eukaryota</taxon>
        <taxon>Viridiplantae</taxon>
        <taxon>Streptophyta</taxon>
        <taxon>Embryophyta</taxon>
        <taxon>Tracheophyta</taxon>
        <taxon>Spermatophyta</taxon>
        <taxon>Magnoliopsida</taxon>
        <taxon>eudicotyledons</taxon>
        <taxon>Gunneridae</taxon>
        <taxon>Pentapetalae</taxon>
        <taxon>asterids</taxon>
        <taxon>lamiids</taxon>
        <taxon>Lamiales</taxon>
        <taxon>Oleaceae</taxon>
        <taxon>Forsythieae</taxon>
        <taxon>Forsythia</taxon>
    </lineage>
</organism>
<sequence length="228" mass="25784">MRSVNALQSKHEELVSDQFKMKMEIHNLFTDFAKSIVDGIEAVTSLVGVDQLDYISSPQPEMQNDENHQTTILAIQDSSVGSPQRRSKKCRKICEDIQSNDKVGNEINSSAPISLLNDEIVFSEEDFRHMDELVEKSRCRGQKRPAKATTPIPLNFEYGITPAPQKRTTKPAACIRSSFVRSFHSQLGNSSQQLPTSFQYKICMESLKFSDVQAFLKWNNIGLRPSNK</sequence>
<reference evidence="2" key="1">
    <citation type="submission" date="2024-07" db="EMBL/GenBank/DDBJ databases">
        <title>Two chromosome-level genome assemblies of Korean endemic species Abeliophyllum distichum and Forsythia ovata (Oleaceae).</title>
        <authorList>
            <person name="Jang H."/>
        </authorList>
    </citation>
    <scope>NUCLEOTIDE SEQUENCE [LARGE SCALE GENOMIC DNA]</scope>
</reference>
<accession>A0ABD1VKV9</accession>
<proteinExistence type="predicted"/>
<dbReference type="EMBL" id="JBFOLJ010000005">
    <property type="protein sequence ID" value="KAL2537991.1"/>
    <property type="molecule type" value="Genomic_DNA"/>
</dbReference>
<keyword evidence="2" id="KW-1185">Reference proteome</keyword>
<name>A0ABD1VKV9_9LAMI</name>
<evidence type="ECO:0000313" key="2">
    <source>
        <dbReference type="Proteomes" id="UP001604277"/>
    </source>
</evidence>
<dbReference type="Proteomes" id="UP001604277">
    <property type="component" value="Unassembled WGS sequence"/>
</dbReference>
<gene>
    <name evidence="1" type="ORF">Fot_19382</name>
</gene>